<keyword evidence="1" id="KW-0456">Lyase</keyword>
<dbReference type="Pfam" id="PF04909">
    <property type="entry name" value="Amidohydro_2"/>
    <property type="match status" value="1"/>
</dbReference>
<dbReference type="InterPro" id="IPR006680">
    <property type="entry name" value="Amidohydro-rel"/>
</dbReference>
<dbReference type="Proteomes" id="UP001604043">
    <property type="component" value="Unassembled WGS sequence"/>
</dbReference>
<dbReference type="Gene3D" id="3.20.20.140">
    <property type="entry name" value="Metal-dependent hydrolases"/>
    <property type="match status" value="1"/>
</dbReference>
<dbReference type="RefSeq" id="WP_394010253.1">
    <property type="nucleotide sequence ID" value="NZ_JBAFUR010000010.1"/>
</dbReference>
<reference evidence="3 4" key="1">
    <citation type="submission" date="2024-02" db="EMBL/GenBank/DDBJ databases">
        <title>Expansion and revision of Xanthobacter and proposal of Roseixanthobacter gen. nov.</title>
        <authorList>
            <person name="Soltysiak M.P.M."/>
            <person name="Jalihal A."/>
            <person name="Ory A."/>
            <person name="Chrisophersen C."/>
            <person name="Lee A.D."/>
            <person name="Boulton J."/>
            <person name="Springer M."/>
        </authorList>
    </citation>
    <scope>NUCLEOTIDE SEQUENCE [LARGE SCALE GENOMIC DNA]</scope>
    <source>
        <strain evidence="3 4">CB5</strain>
    </source>
</reference>
<gene>
    <name evidence="3" type="ORF">V5F30_24200</name>
</gene>
<dbReference type="EMBL" id="JBAFUR010000010">
    <property type="protein sequence ID" value="MFG1255334.1"/>
    <property type="molecule type" value="Genomic_DNA"/>
</dbReference>
<evidence type="ECO:0000313" key="3">
    <source>
        <dbReference type="EMBL" id="MFG1255334.1"/>
    </source>
</evidence>
<keyword evidence="4" id="KW-1185">Reference proteome</keyword>
<evidence type="ECO:0000256" key="1">
    <source>
        <dbReference type="ARBA" id="ARBA00023239"/>
    </source>
</evidence>
<organism evidence="3 4">
    <name type="scientific">Xanthobacter aminoxidans</name>
    <dbReference type="NCBI Taxonomy" id="186280"/>
    <lineage>
        <taxon>Bacteria</taxon>
        <taxon>Pseudomonadati</taxon>
        <taxon>Pseudomonadota</taxon>
        <taxon>Alphaproteobacteria</taxon>
        <taxon>Hyphomicrobiales</taxon>
        <taxon>Xanthobacteraceae</taxon>
        <taxon>Xanthobacter</taxon>
    </lineage>
</organism>
<proteinExistence type="predicted"/>
<accession>A0ABW6ZP30</accession>
<protein>
    <submittedName>
        <fullName evidence="3">Amidohydrolase family protein</fullName>
    </submittedName>
</protein>
<name>A0ABW6ZP30_9HYPH</name>
<dbReference type="InterPro" id="IPR032466">
    <property type="entry name" value="Metal_Hydrolase"/>
</dbReference>
<comment type="caution">
    <text evidence="3">The sequence shown here is derived from an EMBL/GenBank/DDBJ whole genome shotgun (WGS) entry which is preliminary data.</text>
</comment>
<dbReference type="SUPFAM" id="SSF51556">
    <property type="entry name" value="Metallo-dependent hydrolases"/>
    <property type="match status" value="1"/>
</dbReference>
<feature type="domain" description="Amidohydrolase-related" evidence="2">
    <location>
        <begin position="3"/>
        <end position="265"/>
    </location>
</feature>
<evidence type="ECO:0000259" key="2">
    <source>
        <dbReference type="Pfam" id="PF04909"/>
    </source>
</evidence>
<dbReference type="PANTHER" id="PTHR21240">
    <property type="entry name" value="2-AMINO-3-CARBOXYLMUCONATE-6-SEMIALDEHYDE DECARBOXYLASE"/>
    <property type="match status" value="1"/>
</dbReference>
<dbReference type="InterPro" id="IPR032465">
    <property type="entry name" value="ACMSD"/>
</dbReference>
<sequence>MIVDSQIHVWAAETPDRPWPAERMSHPQRSAPFLPSDALCEMDAAGVAGAVLVPPTWEGDRNDLALAAARAHPGRFTVMGRLALDAPDARDLVAGWRDHLGLSGFRLTFHTPALRRHLDDPSASWLWRSLEDSGAPVMISVPGMARALQPVAERYEGLRIAVCHLARPIGGQEEAGFADLDDMLALSRFAHVSVKASATPCNTRDAYPFPRVHRHLLRVRDHFGAERMFWGSDLTRLPCTYRQCIDLFAEALPGLSEPERAQILGRSLCRWLNWTPTSPGSGARSP</sequence>
<evidence type="ECO:0000313" key="4">
    <source>
        <dbReference type="Proteomes" id="UP001604043"/>
    </source>
</evidence>